<name>A0A1F7H0J9_9BACT</name>
<feature type="transmembrane region" description="Helical" evidence="1">
    <location>
        <begin position="12"/>
        <end position="31"/>
    </location>
</feature>
<evidence type="ECO:0000313" key="3">
    <source>
        <dbReference type="Proteomes" id="UP000177913"/>
    </source>
</evidence>
<dbReference type="AlphaFoldDB" id="A0A1F7H0J9"/>
<organism evidence="2 3">
    <name type="scientific">Candidatus Roizmanbacteria bacterium RIFCSPHIGHO2_02_FULL_38_11</name>
    <dbReference type="NCBI Taxonomy" id="1802039"/>
    <lineage>
        <taxon>Bacteria</taxon>
        <taxon>Candidatus Roizmaniibacteriota</taxon>
    </lineage>
</organism>
<dbReference type="InterPro" id="IPR036844">
    <property type="entry name" value="Hint_dom_sf"/>
</dbReference>
<keyword evidence="1" id="KW-0472">Membrane</keyword>
<dbReference type="GO" id="GO:0016539">
    <property type="term" value="P:intein-mediated protein splicing"/>
    <property type="evidence" value="ECO:0007669"/>
    <property type="project" value="InterPro"/>
</dbReference>
<evidence type="ECO:0000313" key="2">
    <source>
        <dbReference type="EMBL" id="OGK24356.1"/>
    </source>
</evidence>
<dbReference type="CDD" id="cd00081">
    <property type="entry name" value="Hint"/>
    <property type="match status" value="1"/>
</dbReference>
<dbReference type="SUPFAM" id="SSF51294">
    <property type="entry name" value="Hedgehog/intein (Hint) domain"/>
    <property type="match status" value="1"/>
</dbReference>
<comment type="caution">
    <text evidence="2">The sequence shown here is derived from an EMBL/GenBank/DDBJ whole genome shotgun (WGS) entry which is preliminary data.</text>
</comment>
<sequence length="232" mass="25313">MKNLLSEKVSLPLIVLIFLVIFPIFAFYLGFKFSPNDSLTPSPPIIPSIEPLPTEPIYPTVWERDCRPRGSCAQDETSCLEGTVCSGMPAYRCYPPGCPMPICLSSDVTVGTPDGEKTIHEITLGSLVWSLDSKGQKIVAPVIRVVKTPVSPSHKVVHIILQDGRQVSASPGHPTIDGRTIDLLKVGDALDGSKVVKKEIIAYKDQFTFDLLPESDTGFYFTNGIPLKSSLK</sequence>
<protein>
    <recommendedName>
        <fullName evidence="4">Hint domain-containing protein</fullName>
    </recommendedName>
</protein>
<keyword evidence="1" id="KW-0812">Transmembrane</keyword>
<accession>A0A1F7H0J9</accession>
<dbReference type="InterPro" id="IPR006141">
    <property type="entry name" value="Intein_N"/>
</dbReference>
<gene>
    <name evidence="2" type="ORF">A3C25_00680</name>
</gene>
<reference evidence="2 3" key="1">
    <citation type="journal article" date="2016" name="Nat. Commun.">
        <title>Thousands of microbial genomes shed light on interconnected biogeochemical processes in an aquifer system.</title>
        <authorList>
            <person name="Anantharaman K."/>
            <person name="Brown C.T."/>
            <person name="Hug L.A."/>
            <person name="Sharon I."/>
            <person name="Castelle C.J."/>
            <person name="Probst A.J."/>
            <person name="Thomas B.C."/>
            <person name="Singh A."/>
            <person name="Wilkins M.J."/>
            <person name="Karaoz U."/>
            <person name="Brodie E.L."/>
            <person name="Williams K.H."/>
            <person name="Hubbard S.S."/>
            <person name="Banfield J.F."/>
        </authorList>
    </citation>
    <scope>NUCLEOTIDE SEQUENCE [LARGE SCALE GENOMIC DNA]</scope>
</reference>
<keyword evidence="1" id="KW-1133">Transmembrane helix</keyword>
<dbReference type="Gene3D" id="2.170.16.10">
    <property type="entry name" value="Hedgehog/Intein (Hint) domain"/>
    <property type="match status" value="1"/>
</dbReference>
<evidence type="ECO:0008006" key="4">
    <source>
        <dbReference type="Google" id="ProtNLM"/>
    </source>
</evidence>
<dbReference type="EMBL" id="MFZO01000035">
    <property type="protein sequence ID" value="OGK24356.1"/>
    <property type="molecule type" value="Genomic_DNA"/>
</dbReference>
<dbReference type="PROSITE" id="PS50817">
    <property type="entry name" value="INTEIN_N_TER"/>
    <property type="match status" value="1"/>
</dbReference>
<dbReference type="Proteomes" id="UP000177913">
    <property type="component" value="Unassembled WGS sequence"/>
</dbReference>
<evidence type="ECO:0000256" key="1">
    <source>
        <dbReference type="SAM" id="Phobius"/>
    </source>
</evidence>
<proteinExistence type="predicted"/>